<evidence type="ECO:0000256" key="1">
    <source>
        <dbReference type="SAM" id="MobiDB-lite"/>
    </source>
</evidence>
<gene>
    <name evidence="2" type="ORF">RND81_10G015200</name>
</gene>
<evidence type="ECO:0000313" key="2">
    <source>
        <dbReference type="EMBL" id="KAK9681615.1"/>
    </source>
</evidence>
<organism evidence="2 3">
    <name type="scientific">Saponaria officinalis</name>
    <name type="common">Common soapwort</name>
    <name type="synonym">Lychnis saponaria</name>
    <dbReference type="NCBI Taxonomy" id="3572"/>
    <lineage>
        <taxon>Eukaryota</taxon>
        <taxon>Viridiplantae</taxon>
        <taxon>Streptophyta</taxon>
        <taxon>Embryophyta</taxon>
        <taxon>Tracheophyta</taxon>
        <taxon>Spermatophyta</taxon>
        <taxon>Magnoliopsida</taxon>
        <taxon>eudicotyledons</taxon>
        <taxon>Gunneridae</taxon>
        <taxon>Pentapetalae</taxon>
        <taxon>Caryophyllales</taxon>
        <taxon>Caryophyllaceae</taxon>
        <taxon>Caryophylleae</taxon>
        <taxon>Saponaria</taxon>
    </lineage>
</organism>
<accession>A0AAW1HXB2</accession>
<dbReference type="AlphaFoldDB" id="A0AAW1HXB2"/>
<feature type="compositionally biased region" description="Polar residues" evidence="1">
    <location>
        <begin position="15"/>
        <end position="27"/>
    </location>
</feature>
<protein>
    <submittedName>
        <fullName evidence="2">Uncharacterized protein</fullName>
    </submittedName>
</protein>
<proteinExistence type="predicted"/>
<feature type="region of interest" description="Disordered" evidence="1">
    <location>
        <begin position="1"/>
        <end position="27"/>
    </location>
</feature>
<evidence type="ECO:0000313" key="3">
    <source>
        <dbReference type="Proteomes" id="UP001443914"/>
    </source>
</evidence>
<name>A0AAW1HXB2_SAPOF</name>
<comment type="caution">
    <text evidence="2">The sequence shown here is derived from an EMBL/GenBank/DDBJ whole genome shotgun (WGS) entry which is preliminary data.</text>
</comment>
<keyword evidence="3" id="KW-1185">Reference proteome</keyword>
<dbReference type="Proteomes" id="UP001443914">
    <property type="component" value="Unassembled WGS sequence"/>
</dbReference>
<sequence length="123" mass="13464">MDLGGENTPFDFSHDQSPQMCPPNNTSKVDPALVATVYQQIMSMMKANTAGQSDCASVNFAVKITDSNANSSLVVPAHFEWIVDSGTTDHMTSERRLMHNFRDLAKPILVVVAGWNSEMSQVC</sequence>
<dbReference type="EMBL" id="JBDFQZ010000010">
    <property type="protein sequence ID" value="KAK9681615.1"/>
    <property type="molecule type" value="Genomic_DNA"/>
</dbReference>
<reference evidence="2" key="1">
    <citation type="submission" date="2024-03" db="EMBL/GenBank/DDBJ databases">
        <title>WGS assembly of Saponaria officinalis var. Norfolk2.</title>
        <authorList>
            <person name="Jenkins J."/>
            <person name="Shu S."/>
            <person name="Grimwood J."/>
            <person name="Barry K."/>
            <person name="Goodstein D."/>
            <person name="Schmutz J."/>
            <person name="Leebens-Mack J."/>
            <person name="Osbourn A."/>
        </authorList>
    </citation>
    <scope>NUCLEOTIDE SEQUENCE [LARGE SCALE GENOMIC DNA]</scope>
    <source>
        <strain evidence="2">JIC</strain>
    </source>
</reference>